<dbReference type="AlphaFoldDB" id="A0A849AH99"/>
<feature type="domain" description="Methyltransferase" evidence="1">
    <location>
        <begin position="33"/>
        <end position="119"/>
    </location>
</feature>
<dbReference type="Gene3D" id="3.40.50.150">
    <property type="entry name" value="Vaccinia Virus protein VP39"/>
    <property type="match status" value="1"/>
</dbReference>
<dbReference type="Gene3D" id="2.20.130.10">
    <property type="entry name" value="CAC2371-like domains"/>
    <property type="match status" value="1"/>
</dbReference>
<evidence type="ECO:0000313" key="2">
    <source>
        <dbReference type="EMBL" id="NNG37810.1"/>
    </source>
</evidence>
<name>A0A849AH99_9MICO</name>
<dbReference type="CDD" id="cd02440">
    <property type="entry name" value="AdoMet_MTases"/>
    <property type="match status" value="1"/>
</dbReference>
<dbReference type="SUPFAM" id="SSF53335">
    <property type="entry name" value="S-adenosyl-L-methionine-dependent methyltransferases"/>
    <property type="match status" value="1"/>
</dbReference>
<keyword evidence="3" id="KW-1185">Reference proteome</keyword>
<sequence length="213" mass="22618">MTPDGCPVELWSALPAGAIPELLSSAILAGGSVLDLGAGVGRLAHPLVAAGYSVTAVDEPPDMLDLIEGAETVRSTIEDLRLGRRFDAVLLASHLVNVPDDDKRAELLTTCRAHVATTGVVLVQRYTREWVETASGRTDLGGGVVSEVAVMPAAGTDLVAVRAAYTLGGRRWEHAYTTRVLDDEQLGADLARVGLRLDRWLSDDGRWVVAVPD</sequence>
<dbReference type="RefSeq" id="WP_171151037.1">
    <property type="nucleotide sequence ID" value="NZ_JABENB010000001.1"/>
</dbReference>
<evidence type="ECO:0000313" key="3">
    <source>
        <dbReference type="Proteomes" id="UP000557772"/>
    </source>
</evidence>
<dbReference type="Pfam" id="PF13649">
    <property type="entry name" value="Methyltransf_25"/>
    <property type="match status" value="1"/>
</dbReference>
<dbReference type="InterPro" id="IPR041698">
    <property type="entry name" value="Methyltransf_25"/>
</dbReference>
<dbReference type="EMBL" id="JABENB010000001">
    <property type="protein sequence ID" value="NNG37810.1"/>
    <property type="molecule type" value="Genomic_DNA"/>
</dbReference>
<keyword evidence="2" id="KW-0808">Transferase</keyword>
<dbReference type="Proteomes" id="UP000557772">
    <property type="component" value="Unassembled WGS sequence"/>
</dbReference>
<evidence type="ECO:0000259" key="1">
    <source>
        <dbReference type="Pfam" id="PF13649"/>
    </source>
</evidence>
<accession>A0A849AH99</accession>
<organism evidence="2 3">
    <name type="scientific">Flexivirga aerilata</name>
    <dbReference type="NCBI Taxonomy" id="1656889"/>
    <lineage>
        <taxon>Bacteria</taxon>
        <taxon>Bacillati</taxon>
        <taxon>Actinomycetota</taxon>
        <taxon>Actinomycetes</taxon>
        <taxon>Micrococcales</taxon>
        <taxon>Dermacoccaceae</taxon>
        <taxon>Flexivirga</taxon>
    </lineage>
</organism>
<proteinExistence type="predicted"/>
<dbReference type="GO" id="GO:0008168">
    <property type="term" value="F:methyltransferase activity"/>
    <property type="evidence" value="ECO:0007669"/>
    <property type="project" value="UniProtKB-KW"/>
</dbReference>
<gene>
    <name evidence="2" type="ORF">HJ588_00785</name>
</gene>
<dbReference type="GO" id="GO:0032259">
    <property type="term" value="P:methylation"/>
    <property type="evidence" value="ECO:0007669"/>
    <property type="project" value="UniProtKB-KW"/>
</dbReference>
<keyword evidence="2" id="KW-0489">Methyltransferase</keyword>
<protein>
    <submittedName>
        <fullName evidence="2">Methyltransferase domain-containing protein</fullName>
    </submittedName>
</protein>
<reference evidence="2 3" key="1">
    <citation type="submission" date="2020-05" db="EMBL/GenBank/DDBJ databases">
        <title>Flexivirga sp. ID2601S isolated from air conditioner.</title>
        <authorList>
            <person name="Kim D.H."/>
        </authorList>
    </citation>
    <scope>NUCLEOTIDE SEQUENCE [LARGE SCALE GENOMIC DNA]</scope>
    <source>
        <strain evidence="2 3">ID2601S</strain>
    </source>
</reference>
<dbReference type="InterPro" id="IPR029063">
    <property type="entry name" value="SAM-dependent_MTases_sf"/>
</dbReference>
<comment type="caution">
    <text evidence="2">The sequence shown here is derived from an EMBL/GenBank/DDBJ whole genome shotgun (WGS) entry which is preliminary data.</text>
</comment>